<proteinExistence type="predicted"/>
<comment type="caution">
    <text evidence="2">The sequence shown here is derived from an EMBL/GenBank/DDBJ whole genome shotgun (WGS) entry which is preliminary data.</text>
</comment>
<evidence type="ECO:0000313" key="2">
    <source>
        <dbReference type="EMBL" id="KAH1121897.1"/>
    </source>
</evidence>
<dbReference type="Proteomes" id="UP000828251">
    <property type="component" value="Unassembled WGS sequence"/>
</dbReference>
<protein>
    <submittedName>
        <fullName evidence="2">Uncharacterized protein</fullName>
    </submittedName>
</protein>
<dbReference type="OrthoDB" id="992898at2759"/>
<keyword evidence="3" id="KW-1185">Reference proteome</keyword>
<gene>
    <name evidence="2" type="ORF">J1N35_005057</name>
</gene>
<feature type="compositionally biased region" description="Basic and acidic residues" evidence="1">
    <location>
        <begin position="60"/>
        <end position="77"/>
    </location>
</feature>
<evidence type="ECO:0000256" key="1">
    <source>
        <dbReference type="SAM" id="MobiDB-lite"/>
    </source>
</evidence>
<dbReference type="AlphaFoldDB" id="A0A9D3WDZ5"/>
<organism evidence="2 3">
    <name type="scientific">Gossypium stocksii</name>
    <dbReference type="NCBI Taxonomy" id="47602"/>
    <lineage>
        <taxon>Eukaryota</taxon>
        <taxon>Viridiplantae</taxon>
        <taxon>Streptophyta</taxon>
        <taxon>Embryophyta</taxon>
        <taxon>Tracheophyta</taxon>
        <taxon>Spermatophyta</taxon>
        <taxon>Magnoliopsida</taxon>
        <taxon>eudicotyledons</taxon>
        <taxon>Gunneridae</taxon>
        <taxon>Pentapetalae</taxon>
        <taxon>rosids</taxon>
        <taxon>malvids</taxon>
        <taxon>Malvales</taxon>
        <taxon>Malvaceae</taxon>
        <taxon>Malvoideae</taxon>
        <taxon>Gossypium</taxon>
    </lineage>
</organism>
<dbReference type="EMBL" id="JAIQCV010000002">
    <property type="protein sequence ID" value="KAH1121897.1"/>
    <property type="molecule type" value="Genomic_DNA"/>
</dbReference>
<accession>A0A9D3WDZ5</accession>
<sequence>MQTLLTPPLSPNILGFEILSSSMAKKEVSLEPDKANPLIEDMDLKNLDSSAQTPNARYDANNDSKLKRGREEDNKETKYISKKQKLKKSIVEERLEKKLDLLEFFGFRC</sequence>
<name>A0A9D3WDZ5_9ROSI</name>
<feature type="region of interest" description="Disordered" evidence="1">
    <location>
        <begin position="46"/>
        <end position="77"/>
    </location>
</feature>
<reference evidence="2 3" key="1">
    <citation type="journal article" date="2021" name="Plant Biotechnol. J.">
        <title>Multi-omics assisted identification of the key and species-specific regulatory components of drought-tolerant mechanisms in Gossypium stocksii.</title>
        <authorList>
            <person name="Yu D."/>
            <person name="Ke L."/>
            <person name="Zhang D."/>
            <person name="Wu Y."/>
            <person name="Sun Y."/>
            <person name="Mei J."/>
            <person name="Sun J."/>
            <person name="Sun Y."/>
        </authorList>
    </citation>
    <scope>NUCLEOTIDE SEQUENCE [LARGE SCALE GENOMIC DNA]</scope>
    <source>
        <strain evidence="3">cv. E1</strain>
        <tissue evidence="2">Leaf</tissue>
    </source>
</reference>
<evidence type="ECO:0000313" key="3">
    <source>
        <dbReference type="Proteomes" id="UP000828251"/>
    </source>
</evidence>